<keyword evidence="3" id="KW-1185">Reference proteome</keyword>
<organism evidence="2 3">
    <name type="scientific">Thermaerobacter subterraneus DSM 13965</name>
    <dbReference type="NCBI Taxonomy" id="867903"/>
    <lineage>
        <taxon>Bacteria</taxon>
        <taxon>Bacillati</taxon>
        <taxon>Bacillota</taxon>
        <taxon>Clostridia</taxon>
        <taxon>Eubacteriales</taxon>
        <taxon>Clostridiales Family XVII. Incertae Sedis</taxon>
        <taxon>Thermaerobacter</taxon>
    </lineage>
</organism>
<proteinExistence type="predicted"/>
<protein>
    <recommendedName>
        <fullName evidence="4">Glycosyl hydrolase-like 10 domain-containing protein</fullName>
    </recommendedName>
</protein>
<accession>K6P218</accession>
<evidence type="ECO:0000313" key="3">
    <source>
        <dbReference type="Proteomes" id="UP000005710"/>
    </source>
</evidence>
<dbReference type="EMBL" id="AENY02000002">
    <property type="protein sequence ID" value="EKP95105.1"/>
    <property type="molecule type" value="Genomic_DNA"/>
</dbReference>
<gene>
    <name evidence="2" type="ORF">ThesuDRAFT_00834</name>
</gene>
<feature type="compositionally biased region" description="Low complexity" evidence="1">
    <location>
        <begin position="208"/>
        <end position="222"/>
    </location>
</feature>
<reference evidence="2" key="1">
    <citation type="submission" date="2010-10" db="EMBL/GenBank/DDBJ databases">
        <authorList>
            <consortium name="US DOE Joint Genome Institute (JGI-PGF)"/>
            <person name="Lucas S."/>
            <person name="Copeland A."/>
            <person name="Lapidus A."/>
            <person name="Bruce D."/>
            <person name="Goodwin L."/>
            <person name="Pitluck S."/>
            <person name="Kyrpides N."/>
            <person name="Mavromatis K."/>
            <person name="Detter J.C."/>
            <person name="Han C."/>
            <person name="Land M."/>
            <person name="Hauser L."/>
            <person name="Markowitz V."/>
            <person name="Cheng J.-F."/>
            <person name="Hugenholtz P."/>
            <person name="Woyke T."/>
            <person name="Wu D."/>
            <person name="Pukall R."/>
            <person name="Wahrenburg C."/>
            <person name="Brambilla E."/>
            <person name="Klenk H.-P."/>
            <person name="Eisen J.A."/>
        </authorList>
    </citation>
    <scope>NUCLEOTIDE SEQUENCE [LARGE SCALE GENOMIC DNA]</scope>
    <source>
        <strain evidence="2">DSM 13965</strain>
    </source>
</reference>
<sequence length="360" mass="38730">MRGIVTYDRRDLRVLRDMGFLPGGERMGAGEAGARNLPFPLHVFYEIKSVLGRVEPPLPGAHNMISCFGDNRAVEADPGLAAVGPDGLRAVRGTPYFDWDWVCPSEPAYRRRLLELVERAAAEGIAGLRLDTVSFPREGFCRCPRCRAAQAASGLGEEEWRAATIAGFVREALARAGAGRPPAPPSDPGAGSGPRPGPRRGHRDRLDPGQAAGDGSASAAGGILPGPAGRHGGTRPASSRPLLSLTLYPDPYGDHQFRRFGVDVAQLAPLVDFFVVPIYDLHYSTTYWVETLAWGFRDLLGDTPFVVELYALNVDRKALLKAARVADAYADGILLAYERAPEALAVLEELGPTPARSRLA</sequence>
<dbReference type="RefSeq" id="WP_006903109.1">
    <property type="nucleotide sequence ID" value="NZ_JH976535.1"/>
</dbReference>
<comment type="caution">
    <text evidence="2">The sequence shown here is derived from an EMBL/GenBank/DDBJ whole genome shotgun (WGS) entry which is preliminary data.</text>
</comment>
<dbReference type="AlphaFoldDB" id="K6P218"/>
<evidence type="ECO:0008006" key="4">
    <source>
        <dbReference type="Google" id="ProtNLM"/>
    </source>
</evidence>
<evidence type="ECO:0000313" key="2">
    <source>
        <dbReference type="EMBL" id="EKP95105.1"/>
    </source>
</evidence>
<feature type="region of interest" description="Disordered" evidence="1">
    <location>
        <begin position="176"/>
        <end position="237"/>
    </location>
</feature>
<dbReference type="eggNOG" id="COG1874">
    <property type="taxonomic scope" value="Bacteria"/>
</dbReference>
<reference evidence="2" key="2">
    <citation type="submission" date="2012-10" db="EMBL/GenBank/DDBJ databases">
        <title>Improved high-quality draft of Thermaerobacter subterraneus C21, DSM 13965.</title>
        <authorList>
            <consortium name="DOE Joint Genome Institute"/>
            <person name="Eisen J."/>
            <person name="Huntemann M."/>
            <person name="Wei C.-L."/>
            <person name="Han J."/>
            <person name="Detter J.C."/>
            <person name="Han C."/>
            <person name="Tapia R."/>
            <person name="Chen A."/>
            <person name="Kyrpides N."/>
            <person name="Mavromatis K."/>
            <person name="Markowitz V."/>
            <person name="Szeto E."/>
            <person name="Ivanova N."/>
            <person name="Mikhailova N."/>
            <person name="Ovchinnikova G."/>
            <person name="Pagani I."/>
            <person name="Pati A."/>
            <person name="Goodwin L."/>
            <person name="Nordberg H.P."/>
            <person name="Cantor M.N."/>
            <person name="Hua S.X."/>
            <person name="Woyke T."/>
            <person name="Eisen J."/>
            <person name="Klenk H.-P."/>
        </authorList>
    </citation>
    <scope>NUCLEOTIDE SEQUENCE [LARGE SCALE GENOMIC DNA]</scope>
    <source>
        <strain evidence="2">DSM 13965</strain>
    </source>
</reference>
<name>K6P218_9FIRM</name>
<evidence type="ECO:0000256" key="1">
    <source>
        <dbReference type="SAM" id="MobiDB-lite"/>
    </source>
</evidence>
<dbReference type="Proteomes" id="UP000005710">
    <property type="component" value="Unassembled WGS sequence"/>
</dbReference>
<dbReference type="STRING" id="867903.ThesuDRAFT_00834"/>
<dbReference type="HOGENOM" id="CLU_073601_0_0_9"/>